<dbReference type="Proteomes" id="UP000236488">
    <property type="component" value="Unassembled WGS sequence"/>
</dbReference>
<comment type="subcellular location">
    <subcellularLocation>
        <location evidence="1">Membrane</location>
        <topology evidence="1">Multi-pass membrane protein</topology>
    </subcellularLocation>
</comment>
<organism evidence="7 8">
    <name type="scientific">Rubneribacter badeniensis</name>
    <dbReference type="NCBI Taxonomy" id="2070688"/>
    <lineage>
        <taxon>Bacteria</taxon>
        <taxon>Bacillati</taxon>
        <taxon>Actinomycetota</taxon>
        <taxon>Coriobacteriia</taxon>
        <taxon>Eggerthellales</taxon>
        <taxon>Eggerthellaceae</taxon>
        <taxon>Rubneribacter</taxon>
    </lineage>
</organism>
<feature type="chain" id="PRO_5014477018" evidence="6">
    <location>
        <begin position="23"/>
        <end position="231"/>
    </location>
</feature>
<feature type="signal peptide" evidence="6">
    <location>
        <begin position="1"/>
        <end position="22"/>
    </location>
</feature>
<feature type="transmembrane region" description="Helical" evidence="5">
    <location>
        <begin position="207"/>
        <end position="227"/>
    </location>
</feature>
<reference evidence="7 8" key="1">
    <citation type="journal article" date="2018" name="Int. J. Syst. Evol. Microbiol.">
        <title>Rubneribacter badeniensis gen. nov., sp. nov. and Enteroscipio rubneri gen. nov., sp. nov., new members of the Eggerthellaceae isolated from human faeces.</title>
        <authorList>
            <person name="Danylec N."/>
            <person name="Gobl A."/>
            <person name="Stoll D.A."/>
            <person name="Hetzer B."/>
            <person name="Kulling S.E."/>
            <person name="Huch M."/>
        </authorList>
    </citation>
    <scope>NUCLEOTIDE SEQUENCE [LARGE SCALE GENOMIC DNA]</scope>
    <source>
        <strain evidence="7 8">ResAG-85</strain>
    </source>
</reference>
<keyword evidence="2 5" id="KW-0812">Transmembrane</keyword>
<keyword evidence="4 5" id="KW-0472">Membrane</keyword>
<dbReference type="AlphaFoldDB" id="A0A2K2U3B7"/>
<proteinExistence type="predicted"/>
<accession>A0A2K2U3B7</accession>
<evidence type="ECO:0000256" key="1">
    <source>
        <dbReference type="ARBA" id="ARBA00004141"/>
    </source>
</evidence>
<evidence type="ECO:0000256" key="6">
    <source>
        <dbReference type="SAM" id="SignalP"/>
    </source>
</evidence>
<sequence length="231" mass="23608">MAVPVKLVALVCAIVGTTCGSAAGPAGAGALAVVALAFLAAQGRWRLAAGGAAVVAVLGVLLALIRFAGLRMAVFSEFHVLMFWNLSPVFLTGWALVSTPPGELSSFLSRVGAPTAVILGVLVAFRFFPTMRAAVSATAASMRNRGLAEAGSVARHPLRTCEYVAVPLLLRCVQVADQLAVSATARGADSPGARGSYHVRKLDARGVAWMALWLVAAGAVSIGGALMDGVR</sequence>
<dbReference type="EMBL" id="PPEL01000076">
    <property type="protein sequence ID" value="PNV64670.1"/>
    <property type="molecule type" value="Genomic_DNA"/>
</dbReference>
<evidence type="ECO:0000256" key="4">
    <source>
        <dbReference type="ARBA" id="ARBA00023136"/>
    </source>
</evidence>
<evidence type="ECO:0000313" key="7">
    <source>
        <dbReference type="EMBL" id="PNV64670.1"/>
    </source>
</evidence>
<feature type="transmembrane region" description="Helical" evidence="5">
    <location>
        <begin position="80"/>
        <end position="99"/>
    </location>
</feature>
<dbReference type="CDD" id="cd16914">
    <property type="entry name" value="EcfT"/>
    <property type="match status" value="1"/>
</dbReference>
<dbReference type="InterPro" id="IPR003339">
    <property type="entry name" value="ABC/ECF_trnsptr_transmembrane"/>
</dbReference>
<keyword evidence="8" id="KW-1185">Reference proteome</keyword>
<keyword evidence="6" id="KW-0732">Signal</keyword>
<feature type="transmembrane region" description="Helical" evidence="5">
    <location>
        <begin position="47"/>
        <end position="68"/>
    </location>
</feature>
<evidence type="ECO:0000256" key="3">
    <source>
        <dbReference type="ARBA" id="ARBA00022989"/>
    </source>
</evidence>
<gene>
    <name evidence="7" type="ORF">C2L80_10735</name>
</gene>
<name>A0A2K2U3B7_9ACTN</name>
<dbReference type="GO" id="GO:0005886">
    <property type="term" value="C:plasma membrane"/>
    <property type="evidence" value="ECO:0007669"/>
    <property type="project" value="UniProtKB-ARBA"/>
</dbReference>
<evidence type="ECO:0000313" key="8">
    <source>
        <dbReference type="Proteomes" id="UP000236488"/>
    </source>
</evidence>
<feature type="transmembrane region" description="Helical" evidence="5">
    <location>
        <begin position="111"/>
        <end position="128"/>
    </location>
</feature>
<dbReference type="Pfam" id="PF02361">
    <property type="entry name" value="CbiQ"/>
    <property type="match status" value="1"/>
</dbReference>
<evidence type="ECO:0000256" key="5">
    <source>
        <dbReference type="SAM" id="Phobius"/>
    </source>
</evidence>
<comment type="caution">
    <text evidence="7">The sequence shown here is derived from an EMBL/GenBank/DDBJ whole genome shotgun (WGS) entry which is preliminary data.</text>
</comment>
<protein>
    <submittedName>
        <fullName evidence="7">Energy-coupling factor transporter transmembrane protein EcfT</fullName>
    </submittedName>
</protein>
<evidence type="ECO:0000256" key="2">
    <source>
        <dbReference type="ARBA" id="ARBA00022692"/>
    </source>
</evidence>
<keyword evidence="3 5" id="KW-1133">Transmembrane helix</keyword>
<dbReference type="RefSeq" id="WP_087197646.1">
    <property type="nucleotide sequence ID" value="NZ_PPEL01000076.1"/>
</dbReference>